<protein>
    <submittedName>
        <fullName evidence="2">Uncharacterized protein</fullName>
    </submittedName>
</protein>
<evidence type="ECO:0000313" key="2">
    <source>
        <dbReference type="EMBL" id="SIT57862.1"/>
    </source>
</evidence>
<name>A0A1R3VD64_9HYPH</name>
<dbReference type="EMBL" id="FTPD01000040">
    <property type="protein sequence ID" value="SIT57862.1"/>
    <property type="molecule type" value="Genomic_DNA"/>
</dbReference>
<feature type="region of interest" description="Disordered" evidence="1">
    <location>
        <begin position="43"/>
        <end position="73"/>
    </location>
</feature>
<dbReference type="AlphaFoldDB" id="A0A1R3VD64"/>
<dbReference type="Proteomes" id="UP000188388">
    <property type="component" value="Unassembled WGS sequence"/>
</dbReference>
<keyword evidence="3" id="KW-1185">Reference proteome</keyword>
<feature type="region of interest" description="Disordered" evidence="1">
    <location>
        <begin position="16"/>
        <end position="35"/>
    </location>
</feature>
<gene>
    <name evidence="2" type="ORF">BQ8794_450003</name>
</gene>
<accession>A0A1R3VD64</accession>
<reference evidence="3" key="1">
    <citation type="submission" date="2017-01" db="EMBL/GenBank/DDBJ databases">
        <authorList>
            <person name="Brunel B."/>
        </authorList>
    </citation>
    <scope>NUCLEOTIDE SEQUENCE [LARGE SCALE GENOMIC DNA]</scope>
</reference>
<evidence type="ECO:0000256" key="1">
    <source>
        <dbReference type="SAM" id="MobiDB-lite"/>
    </source>
</evidence>
<dbReference type="STRING" id="1631249.BQ8794_450003"/>
<evidence type="ECO:0000313" key="3">
    <source>
        <dbReference type="Proteomes" id="UP000188388"/>
    </source>
</evidence>
<organism evidence="2 3">
    <name type="scientific">Mesorhizobium prunaredense</name>
    <dbReference type="NCBI Taxonomy" id="1631249"/>
    <lineage>
        <taxon>Bacteria</taxon>
        <taxon>Pseudomonadati</taxon>
        <taxon>Pseudomonadota</taxon>
        <taxon>Alphaproteobacteria</taxon>
        <taxon>Hyphomicrobiales</taxon>
        <taxon>Phyllobacteriaceae</taxon>
        <taxon>Mesorhizobium</taxon>
    </lineage>
</organism>
<sequence>MARPTGRRAFWRVKPRSRMRPPAFEAAKKKGKRVHPTALRWTTGTERQKNAAVVEGEPRRPLLETMRQPGEGG</sequence>
<proteinExistence type="predicted"/>